<dbReference type="RefSeq" id="WP_139622709.1">
    <property type="nucleotide sequence ID" value="NZ_VDMP01000023.1"/>
</dbReference>
<evidence type="ECO:0000256" key="1">
    <source>
        <dbReference type="ARBA" id="ARBA00010641"/>
    </source>
</evidence>
<evidence type="ECO:0000256" key="5">
    <source>
        <dbReference type="ARBA" id="ARBA00023163"/>
    </source>
</evidence>
<dbReference type="Pfam" id="PF04542">
    <property type="entry name" value="Sigma70_r2"/>
    <property type="match status" value="1"/>
</dbReference>
<dbReference type="Proteomes" id="UP000313231">
    <property type="component" value="Unassembled WGS sequence"/>
</dbReference>
<dbReference type="InterPro" id="IPR013324">
    <property type="entry name" value="RNA_pol_sigma_r3/r4-like"/>
</dbReference>
<dbReference type="InterPro" id="IPR036388">
    <property type="entry name" value="WH-like_DNA-bd_sf"/>
</dbReference>
<evidence type="ECO:0000259" key="7">
    <source>
        <dbReference type="Pfam" id="PF08281"/>
    </source>
</evidence>
<evidence type="ECO:0000256" key="2">
    <source>
        <dbReference type="ARBA" id="ARBA00023015"/>
    </source>
</evidence>
<feature type="domain" description="RNA polymerase sigma-70 region 2" evidence="6">
    <location>
        <begin position="23"/>
        <end position="86"/>
    </location>
</feature>
<dbReference type="GO" id="GO:0006352">
    <property type="term" value="P:DNA-templated transcription initiation"/>
    <property type="evidence" value="ECO:0007669"/>
    <property type="project" value="InterPro"/>
</dbReference>
<dbReference type="NCBIfam" id="TIGR02983">
    <property type="entry name" value="SigE-fam_strep"/>
    <property type="match status" value="1"/>
</dbReference>
<evidence type="ECO:0000256" key="3">
    <source>
        <dbReference type="ARBA" id="ARBA00023082"/>
    </source>
</evidence>
<reference evidence="8 9" key="1">
    <citation type="journal article" date="2016" name="Int. J. Syst. Evol. Microbiol.">
        <title>Nocardioides albidus sp. nov., an actinobacterium isolated from garden soil.</title>
        <authorList>
            <person name="Singh H."/>
            <person name="Du J."/>
            <person name="Trinh H."/>
            <person name="Won K."/>
            <person name="Yang J.E."/>
            <person name="Yin C."/>
            <person name="Kook M."/>
            <person name="Yi T.H."/>
        </authorList>
    </citation>
    <scope>NUCLEOTIDE SEQUENCE [LARGE SCALE GENOMIC DNA]</scope>
    <source>
        <strain evidence="8 9">CCTCC AB 2015297</strain>
    </source>
</reference>
<dbReference type="GO" id="GO:0016987">
    <property type="term" value="F:sigma factor activity"/>
    <property type="evidence" value="ECO:0007669"/>
    <property type="project" value="UniProtKB-KW"/>
</dbReference>
<evidence type="ECO:0000259" key="6">
    <source>
        <dbReference type="Pfam" id="PF04542"/>
    </source>
</evidence>
<keyword evidence="3" id="KW-0731">Sigma factor</keyword>
<evidence type="ECO:0000313" key="9">
    <source>
        <dbReference type="Proteomes" id="UP000313231"/>
    </source>
</evidence>
<dbReference type="InterPro" id="IPR014284">
    <property type="entry name" value="RNA_pol_sigma-70_dom"/>
</dbReference>
<dbReference type="InterPro" id="IPR039425">
    <property type="entry name" value="RNA_pol_sigma-70-like"/>
</dbReference>
<comment type="similarity">
    <text evidence="1">Belongs to the sigma-70 factor family. ECF subfamily.</text>
</comment>
<dbReference type="PANTHER" id="PTHR43133:SF50">
    <property type="entry name" value="ECF RNA POLYMERASE SIGMA FACTOR SIGM"/>
    <property type="match status" value="1"/>
</dbReference>
<dbReference type="CDD" id="cd06171">
    <property type="entry name" value="Sigma70_r4"/>
    <property type="match status" value="1"/>
</dbReference>
<feature type="domain" description="RNA polymerase sigma factor 70 region 4 type 2" evidence="7">
    <location>
        <begin position="108"/>
        <end position="160"/>
    </location>
</feature>
<dbReference type="OrthoDB" id="3688906at2"/>
<dbReference type="EMBL" id="VDMP01000023">
    <property type="protein sequence ID" value="TNM40363.1"/>
    <property type="molecule type" value="Genomic_DNA"/>
</dbReference>
<name>A0A5C4VWS4_9ACTN</name>
<dbReference type="GO" id="GO:0003677">
    <property type="term" value="F:DNA binding"/>
    <property type="evidence" value="ECO:0007669"/>
    <property type="project" value="UniProtKB-KW"/>
</dbReference>
<protein>
    <submittedName>
        <fullName evidence="8">SigE family RNA polymerase sigma factor</fullName>
    </submittedName>
</protein>
<sequence>MALGAAPGEEPEEPDGFDGFVAARGDALWRSAWLLTTDHQLAEDLVQTALAKSWRARDRVGADGFEAYVRRVMYTTYVSWWRRRWRAERPTENLPERPSRAEDGDARNDLVAALDGLPRGQRAVVVLRYFEDLTEQQTAAVLGIGVGTVKSQCSRALRSLRSSPRLRREETADE</sequence>
<dbReference type="InterPro" id="IPR007627">
    <property type="entry name" value="RNA_pol_sigma70_r2"/>
</dbReference>
<dbReference type="SUPFAM" id="SSF88659">
    <property type="entry name" value="Sigma3 and sigma4 domains of RNA polymerase sigma factors"/>
    <property type="match status" value="1"/>
</dbReference>
<dbReference type="Pfam" id="PF08281">
    <property type="entry name" value="Sigma70_r4_2"/>
    <property type="match status" value="1"/>
</dbReference>
<dbReference type="Gene3D" id="1.10.10.10">
    <property type="entry name" value="Winged helix-like DNA-binding domain superfamily/Winged helix DNA-binding domain"/>
    <property type="match status" value="1"/>
</dbReference>
<keyword evidence="2" id="KW-0805">Transcription regulation</keyword>
<organism evidence="8 9">
    <name type="scientific">Nocardioides albidus</name>
    <dbReference type="NCBI Taxonomy" id="1517589"/>
    <lineage>
        <taxon>Bacteria</taxon>
        <taxon>Bacillati</taxon>
        <taxon>Actinomycetota</taxon>
        <taxon>Actinomycetes</taxon>
        <taxon>Propionibacteriales</taxon>
        <taxon>Nocardioidaceae</taxon>
        <taxon>Nocardioides</taxon>
    </lineage>
</organism>
<keyword evidence="4" id="KW-0238">DNA-binding</keyword>
<dbReference type="Gene3D" id="1.10.1740.10">
    <property type="match status" value="1"/>
</dbReference>
<dbReference type="PANTHER" id="PTHR43133">
    <property type="entry name" value="RNA POLYMERASE ECF-TYPE SIGMA FACTO"/>
    <property type="match status" value="1"/>
</dbReference>
<keyword evidence="5" id="KW-0804">Transcription</keyword>
<keyword evidence="9" id="KW-1185">Reference proteome</keyword>
<dbReference type="InterPro" id="IPR014325">
    <property type="entry name" value="RNA_pol_sigma-E_actinobac"/>
</dbReference>
<dbReference type="NCBIfam" id="TIGR02937">
    <property type="entry name" value="sigma70-ECF"/>
    <property type="match status" value="1"/>
</dbReference>
<proteinExistence type="inferred from homology"/>
<dbReference type="AlphaFoldDB" id="A0A5C4VWS4"/>
<accession>A0A5C4VWS4</accession>
<dbReference type="InterPro" id="IPR013325">
    <property type="entry name" value="RNA_pol_sigma_r2"/>
</dbReference>
<evidence type="ECO:0000256" key="4">
    <source>
        <dbReference type="ARBA" id="ARBA00023125"/>
    </source>
</evidence>
<dbReference type="SUPFAM" id="SSF88946">
    <property type="entry name" value="Sigma2 domain of RNA polymerase sigma factors"/>
    <property type="match status" value="1"/>
</dbReference>
<dbReference type="InterPro" id="IPR013249">
    <property type="entry name" value="RNA_pol_sigma70_r4_t2"/>
</dbReference>
<gene>
    <name evidence="8" type="ORF">FHP29_09890</name>
</gene>
<comment type="caution">
    <text evidence="8">The sequence shown here is derived from an EMBL/GenBank/DDBJ whole genome shotgun (WGS) entry which is preliminary data.</text>
</comment>
<evidence type="ECO:0000313" key="8">
    <source>
        <dbReference type="EMBL" id="TNM40363.1"/>
    </source>
</evidence>